<dbReference type="PROSITE" id="PS00113">
    <property type="entry name" value="ADENYLATE_KINASE"/>
    <property type="match status" value="1"/>
</dbReference>
<feature type="binding site" evidence="5">
    <location>
        <position position="172"/>
    </location>
    <ligand>
        <name>AMP</name>
        <dbReference type="ChEBI" id="CHEBI:456215"/>
    </ligand>
</feature>
<dbReference type="NCBIfam" id="NF001380">
    <property type="entry name" value="PRK00279.1-2"/>
    <property type="match status" value="1"/>
</dbReference>
<dbReference type="Gene3D" id="3.40.50.300">
    <property type="entry name" value="P-loop containing nucleotide triphosphate hydrolases"/>
    <property type="match status" value="1"/>
</dbReference>
<comment type="catalytic activity">
    <reaction evidence="5 7">
        <text>AMP + ATP = 2 ADP</text>
        <dbReference type="Rhea" id="RHEA:12973"/>
        <dbReference type="ChEBI" id="CHEBI:30616"/>
        <dbReference type="ChEBI" id="CHEBI:456215"/>
        <dbReference type="ChEBI" id="CHEBI:456216"/>
        <dbReference type="EC" id="2.7.4.3"/>
    </reaction>
</comment>
<dbReference type="InterPro" id="IPR007862">
    <property type="entry name" value="Adenylate_kinase_lid-dom"/>
</dbReference>
<feature type="region of interest" description="NMP" evidence="5">
    <location>
        <begin position="30"/>
        <end position="59"/>
    </location>
</feature>
<dbReference type="InterPro" id="IPR000850">
    <property type="entry name" value="Adenylat/UMP-CMP_kin"/>
</dbReference>
<dbReference type="InterPro" id="IPR033690">
    <property type="entry name" value="Adenylat_kinase_CS"/>
</dbReference>
<dbReference type="HAMAP" id="MF_00235">
    <property type="entry name" value="Adenylate_kinase_Adk"/>
    <property type="match status" value="1"/>
</dbReference>
<feature type="binding site" evidence="5">
    <location>
        <position position="130"/>
    </location>
    <ligand>
        <name>Zn(2+)</name>
        <dbReference type="ChEBI" id="CHEBI:29105"/>
        <note>structural</note>
    </ligand>
</feature>
<dbReference type="Proteomes" id="UP000186308">
    <property type="component" value="Unassembled WGS sequence"/>
</dbReference>
<feature type="binding site" evidence="5">
    <location>
        <position position="31"/>
    </location>
    <ligand>
        <name>AMP</name>
        <dbReference type="ChEBI" id="CHEBI:456215"/>
    </ligand>
</feature>
<feature type="domain" description="Adenylate kinase active site lid" evidence="8">
    <location>
        <begin position="127"/>
        <end position="163"/>
    </location>
</feature>
<evidence type="ECO:0000313" key="10">
    <source>
        <dbReference type="Proteomes" id="UP000186308"/>
    </source>
</evidence>
<keyword evidence="1 5" id="KW-0808">Transferase</keyword>
<feature type="binding site" evidence="5">
    <location>
        <position position="92"/>
    </location>
    <ligand>
        <name>AMP</name>
        <dbReference type="ChEBI" id="CHEBI:456215"/>
    </ligand>
</feature>
<dbReference type="CDD" id="cd01428">
    <property type="entry name" value="ADK"/>
    <property type="match status" value="1"/>
</dbReference>
<dbReference type="Pfam" id="PF05191">
    <property type="entry name" value="ADK_lid"/>
    <property type="match status" value="1"/>
</dbReference>
<dbReference type="EC" id="2.7.4.3" evidence="5 7"/>
<dbReference type="AlphaFoldDB" id="A0A8G2CI99"/>
<evidence type="ECO:0000256" key="1">
    <source>
        <dbReference type="ARBA" id="ARBA00022679"/>
    </source>
</evidence>
<evidence type="ECO:0000256" key="4">
    <source>
        <dbReference type="ARBA" id="ARBA00022777"/>
    </source>
</evidence>
<comment type="subcellular location">
    <subcellularLocation>
        <location evidence="5 7">Cytoplasm</location>
    </subcellularLocation>
</comment>
<protein>
    <recommendedName>
        <fullName evidence="5 7">Adenylate kinase</fullName>
        <shortName evidence="5">AK</shortName>
        <ecNumber evidence="5 7">2.7.4.3</ecNumber>
    </recommendedName>
    <alternativeName>
        <fullName evidence="5">ATP-AMP transphosphorylase</fullName>
    </alternativeName>
    <alternativeName>
        <fullName evidence="5">ATP:AMP phosphotransferase</fullName>
    </alternativeName>
    <alternativeName>
        <fullName evidence="5">Adenylate monophosphate kinase</fullName>
    </alternativeName>
</protein>
<dbReference type="FunFam" id="3.40.50.300:FF:000106">
    <property type="entry name" value="Adenylate kinase mitochondrial"/>
    <property type="match status" value="1"/>
</dbReference>
<keyword evidence="3 5" id="KW-0547">Nucleotide-binding</keyword>
<comment type="pathway">
    <text evidence="5">Purine metabolism; AMP biosynthesis via salvage pathway; AMP from ADP: step 1/1.</text>
</comment>
<comment type="caution">
    <text evidence="5">Lacks conserved residue(s) required for the propagation of feature annotation.</text>
</comment>
<dbReference type="GO" id="GO:0004017">
    <property type="term" value="F:AMP kinase activity"/>
    <property type="evidence" value="ECO:0007669"/>
    <property type="project" value="UniProtKB-UniRule"/>
</dbReference>
<comment type="subunit">
    <text evidence="5 7">Monomer.</text>
</comment>
<feature type="binding site" evidence="5">
    <location>
        <position position="36"/>
    </location>
    <ligand>
        <name>AMP</name>
        <dbReference type="ChEBI" id="CHEBI:456215"/>
    </ligand>
</feature>
<feature type="binding site" evidence="5">
    <location>
        <begin position="57"/>
        <end position="59"/>
    </location>
    <ligand>
        <name>AMP</name>
        <dbReference type="ChEBI" id="CHEBI:456215"/>
    </ligand>
</feature>
<keyword evidence="2 5" id="KW-0545">Nucleotide biosynthesis</keyword>
<feature type="binding site" evidence="5">
    <location>
        <begin position="85"/>
        <end position="88"/>
    </location>
    <ligand>
        <name>AMP</name>
        <dbReference type="ChEBI" id="CHEBI:456215"/>
    </ligand>
</feature>
<feature type="binding site" evidence="5">
    <location>
        <position position="161"/>
    </location>
    <ligand>
        <name>AMP</name>
        <dbReference type="ChEBI" id="CHEBI:456215"/>
    </ligand>
</feature>
<reference evidence="9 10" key="1">
    <citation type="submission" date="2017-01" db="EMBL/GenBank/DDBJ databases">
        <authorList>
            <person name="Varghese N."/>
            <person name="Submissions S."/>
        </authorList>
    </citation>
    <scope>NUCLEOTIDE SEQUENCE [LARGE SCALE GENOMIC DNA]</scope>
    <source>
        <strain evidence="9 10">ATCC 35905</strain>
    </source>
</reference>
<dbReference type="PANTHER" id="PTHR23359">
    <property type="entry name" value="NUCLEOTIDE KINASE"/>
    <property type="match status" value="1"/>
</dbReference>
<dbReference type="GO" id="GO:0005737">
    <property type="term" value="C:cytoplasm"/>
    <property type="evidence" value="ECO:0007669"/>
    <property type="project" value="UniProtKB-SubCell"/>
</dbReference>
<comment type="domain">
    <text evidence="5">Consists of three domains, a large central CORE domain and two small peripheral domains, NMPbind and LID, which undergo movements during catalysis. The LID domain closes over the site of phosphoryl transfer upon ATP binding. Assembling and dissambling the active center during each catalytic cycle provides an effective means to prevent ATP hydrolysis. Some bacteria have evolved a zinc-coordinating structure that stabilizes the LID domain.</text>
</comment>
<keyword evidence="5 7" id="KW-0067">ATP-binding</keyword>
<dbReference type="InterPro" id="IPR006259">
    <property type="entry name" value="Adenyl_kin_sub"/>
</dbReference>
<feature type="binding site" evidence="5">
    <location>
        <position position="153"/>
    </location>
    <ligand>
        <name>Zn(2+)</name>
        <dbReference type="ChEBI" id="CHEBI:29105"/>
        <note>structural</note>
    </ligand>
</feature>
<dbReference type="GO" id="GO:0044209">
    <property type="term" value="P:AMP salvage"/>
    <property type="evidence" value="ECO:0007669"/>
    <property type="project" value="UniProtKB-UniRule"/>
</dbReference>
<dbReference type="SUPFAM" id="SSF52540">
    <property type="entry name" value="P-loop containing nucleoside triphosphate hydrolases"/>
    <property type="match status" value="1"/>
</dbReference>
<dbReference type="Pfam" id="PF00406">
    <property type="entry name" value="ADK"/>
    <property type="match status" value="1"/>
</dbReference>
<feature type="binding site" evidence="5">
    <location>
        <position position="133"/>
    </location>
    <ligand>
        <name>Zn(2+)</name>
        <dbReference type="ChEBI" id="CHEBI:29105"/>
        <note>structural</note>
    </ligand>
</feature>
<dbReference type="EMBL" id="FTNE01000002">
    <property type="protein sequence ID" value="SIQ21677.1"/>
    <property type="molecule type" value="Genomic_DNA"/>
</dbReference>
<evidence type="ECO:0000256" key="2">
    <source>
        <dbReference type="ARBA" id="ARBA00022727"/>
    </source>
</evidence>
<accession>A0A8G2CI99</accession>
<keyword evidence="5" id="KW-0963">Cytoplasm</keyword>
<organism evidence="9 10">
    <name type="scientific">Acidiphilium rubrum</name>
    <dbReference type="NCBI Taxonomy" id="526"/>
    <lineage>
        <taxon>Bacteria</taxon>
        <taxon>Pseudomonadati</taxon>
        <taxon>Pseudomonadota</taxon>
        <taxon>Alphaproteobacteria</taxon>
        <taxon>Acetobacterales</taxon>
        <taxon>Acidocellaceae</taxon>
        <taxon>Acidiphilium</taxon>
    </lineage>
</organism>
<dbReference type="NCBIfam" id="TIGR01351">
    <property type="entry name" value="adk"/>
    <property type="match status" value="1"/>
</dbReference>
<dbReference type="NCBIfam" id="NF011100">
    <property type="entry name" value="PRK14527.1"/>
    <property type="match status" value="1"/>
</dbReference>
<gene>
    <name evidence="5" type="primary">adk</name>
    <name evidence="9" type="ORF">SAMN05421828_102235</name>
</gene>
<dbReference type="GO" id="GO:0005524">
    <property type="term" value="F:ATP binding"/>
    <property type="evidence" value="ECO:0007669"/>
    <property type="project" value="UniProtKB-UniRule"/>
</dbReference>
<feature type="binding site" evidence="5">
    <location>
        <position position="150"/>
    </location>
    <ligand>
        <name>Zn(2+)</name>
        <dbReference type="ChEBI" id="CHEBI:29105"/>
        <note>structural</note>
    </ligand>
</feature>
<evidence type="ECO:0000256" key="3">
    <source>
        <dbReference type="ARBA" id="ARBA00022741"/>
    </source>
</evidence>
<name>A0A8G2CI99_ACIRU</name>
<comment type="function">
    <text evidence="5">Catalyzes the reversible transfer of the terminal phosphate group between ATP and AMP. Plays an important role in cellular energy homeostasis and in adenine nucleotide metabolism.</text>
</comment>
<comment type="similarity">
    <text evidence="5 6">Belongs to the adenylate kinase family.</text>
</comment>
<dbReference type="UniPathway" id="UPA00588">
    <property type="reaction ID" value="UER00649"/>
</dbReference>
<dbReference type="NCBIfam" id="NF001381">
    <property type="entry name" value="PRK00279.1-3"/>
    <property type="match status" value="1"/>
</dbReference>
<feature type="binding site" evidence="5">
    <location>
        <begin position="10"/>
        <end position="15"/>
    </location>
    <ligand>
        <name>ATP</name>
        <dbReference type="ChEBI" id="CHEBI:30616"/>
    </ligand>
</feature>
<dbReference type="PRINTS" id="PR00094">
    <property type="entry name" value="ADENYLTKNASE"/>
</dbReference>
<keyword evidence="5" id="KW-0479">Metal-binding</keyword>
<evidence type="ECO:0000256" key="7">
    <source>
        <dbReference type="RuleBase" id="RU003331"/>
    </source>
</evidence>
<dbReference type="OrthoDB" id="9805030at2"/>
<sequence length="227" mass="24633">MNIILLGPPGAGKGTQAKILQERYHVGQIATGDMLRGEVKAGTELGKIAKSVMEAGELVSDDLIINMLRNRLAQDDCRHGFILDGFPRTVPQAEALDAMLAAEKQDLRAVILLKVDEDVLVERIAGRFTCAQCGTGYHDSMHPTAKAGVCDKCGSTEFTRRPDDNPVTVKQRFTAYNRQTAPIVPYYQGRHIYYEVDGMADMDDVTVAIEAALRAAGIPAPVAMSAD</sequence>
<dbReference type="RefSeq" id="WP_029312073.1">
    <property type="nucleotide sequence ID" value="NZ_FTNE01000002.1"/>
</dbReference>
<feature type="binding site" evidence="5">
    <location>
        <position position="200"/>
    </location>
    <ligand>
        <name>ATP</name>
        <dbReference type="ChEBI" id="CHEBI:30616"/>
    </ligand>
</feature>
<feature type="binding site" evidence="5">
    <location>
        <position position="127"/>
    </location>
    <ligand>
        <name>ATP</name>
        <dbReference type="ChEBI" id="CHEBI:30616"/>
    </ligand>
</feature>
<keyword evidence="5" id="KW-0862">Zinc</keyword>
<evidence type="ECO:0000313" key="9">
    <source>
        <dbReference type="EMBL" id="SIQ21677.1"/>
    </source>
</evidence>
<comment type="caution">
    <text evidence="9">The sequence shown here is derived from an EMBL/GenBank/DDBJ whole genome shotgun (WGS) entry which is preliminary data.</text>
</comment>
<keyword evidence="10" id="KW-1185">Reference proteome</keyword>
<keyword evidence="4 5" id="KW-0418">Kinase</keyword>
<proteinExistence type="inferred from homology"/>
<evidence type="ECO:0000259" key="8">
    <source>
        <dbReference type="Pfam" id="PF05191"/>
    </source>
</evidence>
<evidence type="ECO:0000256" key="5">
    <source>
        <dbReference type="HAMAP-Rule" id="MF_00235"/>
    </source>
</evidence>
<dbReference type="InterPro" id="IPR027417">
    <property type="entry name" value="P-loop_NTPase"/>
</dbReference>
<dbReference type="GO" id="GO:0008270">
    <property type="term" value="F:zinc ion binding"/>
    <property type="evidence" value="ECO:0007669"/>
    <property type="project" value="UniProtKB-UniRule"/>
</dbReference>
<evidence type="ECO:0000256" key="6">
    <source>
        <dbReference type="RuleBase" id="RU003330"/>
    </source>
</evidence>